<reference evidence="4 5" key="1">
    <citation type="submission" date="2014-03" db="EMBL/GenBank/DDBJ databases">
        <title>Genomics of Bifidobacteria.</title>
        <authorList>
            <person name="Ventura M."/>
            <person name="Milani C."/>
            <person name="Lugli G.A."/>
        </authorList>
    </citation>
    <scope>NUCLEOTIDE SEQUENCE [LARGE SCALE GENOMIC DNA]</scope>
    <source>
        <strain evidence="4 5">DSM 22767</strain>
    </source>
</reference>
<sequence length="196" mass="21018">MAQQSTVTINGFVGADPVSFGREGDSAACSFRIGCTPRYYNSSTGQWCDRSTTWLTVKAYRALALNVMRSIHKGDPVVATGALYGEEWSKDGVKHVKMVMEATGIGHDLSLGVSHFKRTKANGSTFDPRQSRQAPGSDPYHDASNGAASYTDVAGAAYPNHAPRTNDDAWRSSANADSSVDQVSPDEFGAQPDEVH</sequence>
<evidence type="ECO:0000313" key="4">
    <source>
        <dbReference type="EMBL" id="KFI46922.1"/>
    </source>
</evidence>
<comment type="caution">
    <text evidence="4">The sequence shown here is derived from an EMBL/GenBank/DDBJ whole genome shotgun (WGS) entry which is preliminary data.</text>
</comment>
<keyword evidence="5" id="KW-1185">Reference proteome</keyword>
<name>A0A086ZK72_9BIFI</name>
<evidence type="ECO:0000256" key="2">
    <source>
        <dbReference type="PROSITE-ProRule" id="PRU00252"/>
    </source>
</evidence>
<dbReference type="OrthoDB" id="4427276at2"/>
<evidence type="ECO:0000313" key="5">
    <source>
        <dbReference type="Proteomes" id="UP000029096"/>
    </source>
</evidence>
<dbReference type="Pfam" id="PF00436">
    <property type="entry name" value="SSB"/>
    <property type="match status" value="1"/>
</dbReference>
<dbReference type="CDD" id="cd04496">
    <property type="entry name" value="SSB_OBF"/>
    <property type="match status" value="1"/>
</dbReference>
<dbReference type="SUPFAM" id="SSF50249">
    <property type="entry name" value="Nucleic acid-binding proteins"/>
    <property type="match status" value="1"/>
</dbReference>
<feature type="compositionally biased region" description="Polar residues" evidence="3">
    <location>
        <begin position="172"/>
        <end position="182"/>
    </location>
</feature>
<dbReference type="AlphaFoldDB" id="A0A086ZK72"/>
<evidence type="ECO:0000256" key="1">
    <source>
        <dbReference type="ARBA" id="ARBA00023125"/>
    </source>
</evidence>
<keyword evidence="1 2" id="KW-0238">DNA-binding</keyword>
<feature type="compositionally biased region" description="Polar residues" evidence="3">
    <location>
        <begin position="121"/>
        <end position="134"/>
    </location>
</feature>
<protein>
    <submittedName>
        <fullName evidence="4">Single-strand binding family protein</fullName>
    </submittedName>
</protein>
<accession>A0A086ZK72</accession>
<organism evidence="4 5">
    <name type="scientific">Bifidobacterium bohemicum DSM 22767</name>
    <dbReference type="NCBI Taxonomy" id="1437606"/>
    <lineage>
        <taxon>Bacteria</taxon>
        <taxon>Bacillati</taxon>
        <taxon>Actinomycetota</taxon>
        <taxon>Actinomycetes</taxon>
        <taxon>Bifidobacteriales</taxon>
        <taxon>Bifidobacteriaceae</taxon>
        <taxon>Bifidobacterium</taxon>
    </lineage>
</organism>
<gene>
    <name evidence="4" type="ORF">BBOH_0396</name>
</gene>
<dbReference type="InterPro" id="IPR000424">
    <property type="entry name" value="Primosome_PriB/ssb"/>
</dbReference>
<dbReference type="STRING" id="1437606.BBOH_0396"/>
<feature type="region of interest" description="Disordered" evidence="3">
    <location>
        <begin position="120"/>
        <end position="196"/>
    </location>
</feature>
<dbReference type="PROSITE" id="PS50935">
    <property type="entry name" value="SSB"/>
    <property type="match status" value="1"/>
</dbReference>
<dbReference type="InterPro" id="IPR012340">
    <property type="entry name" value="NA-bd_OB-fold"/>
</dbReference>
<dbReference type="Proteomes" id="UP000029096">
    <property type="component" value="Unassembled WGS sequence"/>
</dbReference>
<dbReference type="EMBL" id="JGYP01000001">
    <property type="protein sequence ID" value="KFI46922.1"/>
    <property type="molecule type" value="Genomic_DNA"/>
</dbReference>
<evidence type="ECO:0000256" key="3">
    <source>
        <dbReference type="SAM" id="MobiDB-lite"/>
    </source>
</evidence>
<dbReference type="GO" id="GO:0003697">
    <property type="term" value="F:single-stranded DNA binding"/>
    <property type="evidence" value="ECO:0007669"/>
    <property type="project" value="InterPro"/>
</dbReference>
<dbReference type="RefSeq" id="WP_052118114.1">
    <property type="nucleotide sequence ID" value="NZ_JDUS01000001.1"/>
</dbReference>
<proteinExistence type="predicted"/>
<dbReference type="eggNOG" id="COG0629">
    <property type="taxonomic scope" value="Bacteria"/>
</dbReference>
<dbReference type="Gene3D" id="2.40.50.140">
    <property type="entry name" value="Nucleic acid-binding proteins"/>
    <property type="match status" value="1"/>
</dbReference>